<evidence type="ECO:0000259" key="11">
    <source>
        <dbReference type="PROSITE" id="PS50905"/>
    </source>
</evidence>
<dbReference type="Pfam" id="PF00210">
    <property type="entry name" value="Ferritin"/>
    <property type="match status" value="1"/>
</dbReference>
<keyword evidence="10" id="KW-0560">Oxidoreductase</keyword>
<proteinExistence type="inferred from homology"/>
<keyword evidence="5 9" id="KW-0408">Iron</keyword>
<dbReference type="InterPro" id="IPR012347">
    <property type="entry name" value="Ferritin-like"/>
</dbReference>
<dbReference type="EC" id="1.16.3.1" evidence="10"/>
<protein>
    <recommendedName>
        <fullName evidence="10">Ferritin</fullName>
        <ecNumber evidence="10">1.16.3.1</ecNumber>
    </recommendedName>
</protein>
<reference evidence="12 13" key="1">
    <citation type="journal article" date="2019" name="Genome Biol. Evol.">
        <title>Insights into the evolution of the New World diploid cottons (Gossypium, subgenus Houzingenia) based on genome sequencing.</title>
        <authorList>
            <person name="Grover C.E."/>
            <person name="Arick M.A. 2nd"/>
            <person name="Thrash A."/>
            <person name="Conover J.L."/>
            <person name="Sanders W.S."/>
            <person name="Peterson D.G."/>
            <person name="Frelichowski J.E."/>
            <person name="Scheffler J.A."/>
            <person name="Scheffler B.E."/>
            <person name="Wendel J.F."/>
        </authorList>
    </citation>
    <scope>NUCLEOTIDE SEQUENCE [LARGE SCALE GENOMIC DNA]</scope>
    <source>
        <strain evidence="12">8</strain>
        <tissue evidence="12">Leaf</tissue>
    </source>
</reference>
<evidence type="ECO:0000313" key="13">
    <source>
        <dbReference type="Proteomes" id="UP000593578"/>
    </source>
</evidence>
<evidence type="ECO:0000256" key="10">
    <source>
        <dbReference type="RuleBase" id="RU361145"/>
    </source>
</evidence>
<dbReference type="InterPro" id="IPR008331">
    <property type="entry name" value="Ferritin_DPS_dom"/>
</dbReference>
<evidence type="ECO:0000256" key="5">
    <source>
        <dbReference type="ARBA" id="ARBA00023004"/>
    </source>
</evidence>
<dbReference type="GO" id="GO:0008199">
    <property type="term" value="F:ferric iron binding"/>
    <property type="evidence" value="ECO:0007669"/>
    <property type="project" value="InterPro"/>
</dbReference>
<comment type="function">
    <text evidence="10">Stores iron in a soluble, non-toxic, readily available form. Important for iron homeostasis. Iron is taken up in the ferrous form and deposited as ferric hydroxides after oxidation.</text>
</comment>
<dbReference type="GO" id="GO:0008198">
    <property type="term" value="F:ferrous iron binding"/>
    <property type="evidence" value="ECO:0007669"/>
    <property type="project" value="TreeGrafter"/>
</dbReference>
<comment type="caution">
    <text evidence="12">The sequence shown here is derived from an EMBL/GenBank/DDBJ whole genome shotgun (WGS) entry which is preliminary data.</text>
</comment>
<dbReference type="GO" id="GO:0004322">
    <property type="term" value="F:ferroxidase activity"/>
    <property type="evidence" value="ECO:0007669"/>
    <property type="project" value="UniProtKB-EC"/>
</dbReference>
<dbReference type="GO" id="GO:0005737">
    <property type="term" value="C:cytoplasm"/>
    <property type="evidence" value="ECO:0007669"/>
    <property type="project" value="TreeGrafter"/>
</dbReference>
<evidence type="ECO:0000256" key="7">
    <source>
        <dbReference type="ARBA" id="ARBA00026060"/>
    </source>
</evidence>
<evidence type="ECO:0000256" key="4">
    <source>
        <dbReference type="ARBA" id="ARBA00022946"/>
    </source>
</evidence>
<feature type="binding site" evidence="9">
    <location>
        <position position="144"/>
    </location>
    <ligand>
        <name>Fe cation</name>
        <dbReference type="ChEBI" id="CHEBI:24875"/>
        <label>1</label>
    </ligand>
</feature>
<gene>
    <name evidence="12" type="ORF">Gorai_001293</name>
</gene>
<evidence type="ECO:0000256" key="6">
    <source>
        <dbReference type="ARBA" id="ARBA00025111"/>
    </source>
</evidence>
<comment type="similarity">
    <text evidence="1 10">Belongs to the ferritin family.</text>
</comment>
<evidence type="ECO:0000313" key="12">
    <source>
        <dbReference type="EMBL" id="MBA0588180.1"/>
    </source>
</evidence>
<comment type="catalytic activity">
    <reaction evidence="8 10">
        <text>4 Fe(2+) + O2 + 4 H(+) = 4 Fe(3+) + 2 H2O</text>
        <dbReference type="Rhea" id="RHEA:11148"/>
        <dbReference type="ChEBI" id="CHEBI:15377"/>
        <dbReference type="ChEBI" id="CHEBI:15378"/>
        <dbReference type="ChEBI" id="CHEBI:15379"/>
        <dbReference type="ChEBI" id="CHEBI:29033"/>
        <dbReference type="ChEBI" id="CHEBI:29034"/>
        <dbReference type="EC" id="1.16.3.1"/>
    </reaction>
</comment>
<dbReference type="InterPro" id="IPR001519">
    <property type="entry name" value="Ferritin"/>
</dbReference>
<evidence type="ECO:0000256" key="1">
    <source>
        <dbReference type="ARBA" id="ARBA00007513"/>
    </source>
</evidence>
<dbReference type="Gene3D" id="1.20.1260.10">
    <property type="match status" value="1"/>
</dbReference>
<dbReference type="PROSITE" id="PS50905">
    <property type="entry name" value="FERRITIN_LIKE"/>
    <property type="match status" value="1"/>
</dbReference>
<dbReference type="Proteomes" id="UP000593578">
    <property type="component" value="Unassembled WGS sequence"/>
</dbReference>
<dbReference type="GO" id="GO:0006826">
    <property type="term" value="P:iron ion transport"/>
    <property type="evidence" value="ECO:0007669"/>
    <property type="project" value="InterPro"/>
</dbReference>
<feature type="domain" description="Ferritin-like diiron" evidence="11">
    <location>
        <begin position="89"/>
        <end position="152"/>
    </location>
</feature>
<evidence type="ECO:0000256" key="3">
    <source>
        <dbReference type="ARBA" id="ARBA00022723"/>
    </source>
</evidence>
<keyword evidence="3 9" id="KW-0479">Metal-binding</keyword>
<organism evidence="12 13">
    <name type="scientific">Gossypium raimondii</name>
    <name type="common">Peruvian cotton</name>
    <name type="synonym">Gossypium klotzschianum subsp. raimondii</name>
    <dbReference type="NCBI Taxonomy" id="29730"/>
    <lineage>
        <taxon>Eukaryota</taxon>
        <taxon>Viridiplantae</taxon>
        <taxon>Streptophyta</taxon>
        <taxon>Embryophyta</taxon>
        <taxon>Tracheophyta</taxon>
        <taxon>Spermatophyta</taxon>
        <taxon>Magnoliopsida</taxon>
        <taxon>eudicotyledons</taxon>
        <taxon>Gunneridae</taxon>
        <taxon>Pentapetalae</taxon>
        <taxon>rosids</taxon>
        <taxon>malvids</taxon>
        <taxon>Malvales</taxon>
        <taxon>Malvaceae</taxon>
        <taxon>Malvoideae</taxon>
        <taxon>Gossypium</taxon>
    </lineage>
</organism>
<dbReference type="PANTHER" id="PTHR11431">
    <property type="entry name" value="FERRITIN"/>
    <property type="match status" value="1"/>
</dbReference>
<comment type="subunit">
    <text evidence="7">Oligomer of 24 subunits. There are two types of subunits: L (light) chain and H (heavy) chain. The major chain can be light or heavy, depending on the species and tissue type. The functional molecule forms a roughly spherical shell with a diameter of 12 nm and contains a central cavity into which the insoluble mineral iron core is deposited.</text>
</comment>
<evidence type="ECO:0000256" key="9">
    <source>
        <dbReference type="PIRSR" id="PIRSR601519-1"/>
    </source>
</evidence>
<evidence type="ECO:0000256" key="2">
    <source>
        <dbReference type="ARBA" id="ARBA00022434"/>
    </source>
</evidence>
<feature type="non-terminal residue" evidence="12">
    <location>
        <position position="1"/>
    </location>
</feature>
<name>A0A7J8PGR6_GOSRA</name>
<dbReference type="AlphaFoldDB" id="A0A7J8PGR6"/>
<dbReference type="EMBL" id="JABEZZ010000006">
    <property type="protein sequence ID" value="MBA0588180.1"/>
    <property type="molecule type" value="Genomic_DNA"/>
</dbReference>
<evidence type="ECO:0000256" key="8">
    <source>
        <dbReference type="ARBA" id="ARBA00047990"/>
    </source>
</evidence>
<dbReference type="InterPro" id="IPR009040">
    <property type="entry name" value="Ferritin-like_diiron"/>
</dbReference>
<sequence length="152" mass="16992">MLLRPVSSLCVQAKQGDNLICSLKGSPVTSSSSSALSFLPRKHGRALGVYASIGTNNHALTGVVFQPFEEVKKEELDIPIAPHLSLARQKYADACEAAINEQINVEYNVSYVYHSLYAYFDRDNVALKGFAKFFKESSEEEREHAEKLMEYQ</sequence>
<dbReference type="SUPFAM" id="SSF47240">
    <property type="entry name" value="Ferritin-like"/>
    <property type="match status" value="1"/>
</dbReference>
<keyword evidence="4" id="KW-0809">Transit peptide</keyword>
<accession>A0A7J8PGR6</accession>
<dbReference type="PANTHER" id="PTHR11431:SF123">
    <property type="entry name" value="FERRITIN"/>
    <property type="match status" value="1"/>
</dbReference>
<keyword evidence="2 10" id="KW-0409">Iron storage</keyword>
<dbReference type="GO" id="GO:0006879">
    <property type="term" value="P:intracellular iron ion homeostasis"/>
    <property type="evidence" value="ECO:0007669"/>
    <property type="project" value="UniProtKB-KW"/>
</dbReference>
<comment type="function">
    <text evidence="6">Stores iron in a soluble, non-toxic, readily available form. Important for iron homeostasis. Has ferroxidase activity. Iron is taken up in the ferrous form and deposited as ferric hydroxides after oxidation.</text>
</comment>
<dbReference type="InterPro" id="IPR009078">
    <property type="entry name" value="Ferritin-like_SF"/>
</dbReference>
<feature type="binding site" evidence="9">
    <location>
        <position position="141"/>
    </location>
    <ligand>
        <name>Fe cation</name>
        <dbReference type="ChEBI" id="CHEBI:24875"/>
        <label>1</label>
    </ligand>
</feature>
<feature type="binding site" evidence="9">
    <location>
        <position position="106"/>
    </location>
    <ligand>
        <name>Fe cation</name>
        <dbReference type="ChEBI" id="CHEBI:24875"/>
        <label>1</label>
    </ligand>
</feature>